<keyword evidence="6" id="KW-1185">Reference proteome</keyword>
<dbReference type="PANTHER" id="PTHR48407:SF1">
    <property type="entry name" value="CRANIOFACIAL DEVELOPMENT PROTEIN 1"/>
    <property type="match status" value="1"/>
</dbReference>
<evidence type="ECO:0000256" key="3">
    <source>
        <dbReference type="SAM" id="MobiDB-lite"/>
    </source>
</evidence>
<name>S8E1Z7_FOMSC</name>
<feature type="region of interest" description="Disordered" evidence="3">
    <location>
        <begin position="91"/>
        <end position="209"/>
    </location>
</feature>
<feature type="compositionally biased region" description="Acidic residues" evidence="3">
    <location>
        <begin position="1"/>
        <end position="11"/>
    </location>
</feature>
<feature type="domain" description="BCNT-C" evidence="4">
    <location>
        <begin position="164"/>
        <end position="245"/>
    </location>
</feature>
<evidence type="ECO:0000313" key="6">
    <source>
        <dbReference type="Proteomes" id="UP000015241"/>
    </source>
</evidence>
<dbReference type="eggNOG" id="KOG4776">
    <property type="taxonomic scope" value="Eukaryota"/>
</dbReference>
<evidence type="ECO:0000256" key="2">
    <source>
        <dbReference type="ARBA" id="ARBA00019138"/>
    </source>
</evidence>
<feature type="compositionally biased region" description="Basic and acidic residues" evidence="3">
    <location>
        <begin position="91"/>
        <end position="108"/>
    </location>
</feature>
<dbReference type="InterPro" id="IPR011421">
    <property type="entry name" value="BCNT-C"/>
</dbReference>
<dbReference type="OrthoDB" id="445677at2759"/>
<evidence type="ECO:0000259" key="4">
    <source>
        <dbReference type="PROSITE" id="PS51279"/>
    </source>
</evidence>
<feature type="compositionally biased region" description="Polar residues" evidence="3">
    <location>
        <begin position="124"/>
        <end position="150"/>
    </location>
</feature>
<feature type="compositionally biased region" description="Polar residues" evidence="3">
    <location>
        <begin position="60"/>
        <end position="75"/>
    </location>
</feature>
<gene>
    <name evidence="5" type="ORF">FOMPIDRAFT_1037869</name>
</gene>
<feature type="region of interest" description="Disordered" evidence="3">
    <location>
        <begin position="1"/>
        <end position="79"/>
    </location>
</feature>
<accession>S8E1Z7</accession>
<protein>
    <recommendedName>
        <fullName evidence="2">SWR1-complex protein 5</fullName>
    </recommendedName>
</protein>
<dbReference type="Proteomes" id="UP000015241">
    <property type="component" value="Unassembled WGS sequence"/>
</dbReference>
<sequence>MKDSDSEDDPDYIPAQNDDSSEEDYTSERGAKRARLHSPTEENQLEDEQKRDAVWAEFQASLSTPQPSGSGTGASQPRMVIIEKRYRFAGEEVVEVKEVSEESDDAKRWPRWQPPDQGEEDKGTNPSISPQQQAASKLLESSHTLPQSSSTTAPRPPAKRPGPRKPKTKLESLPSPQKARKLTTLGKSAMDWRSHVQQDGQSGLKDELEANRRGGGYLEKVEFLQRVEERKADALDATTSKRRRG</sequence>
<dbReference type="EMBL" id="KE504176">
    <property type="protein sequence ID" value="EPS97433.1"/>
    <property type="molecule type" value="Genomic_DNA"/>
</dbReference>
<dbReference type="STRING" id="743788.S8E1Z7"/>
<evidence type="ECO:0000313" key="5">
    <source>
        <dbReference type="EMBL" id="EPS97433.1"/>
    </source>
</evidence>
<organism evidence="5 6">
    <name type="scientific">Fomitopsis schrenkii</name>
    <name type="common">Brown rot fungus</name>
    <dbReference type="NCBI Taxonomy" id="2126942"/>
    <lineage>
        <taxon>Eukaryota</taxon>
        <taxon>Fungi</taxon>
        <taxon>Dikarya</taxon>
        <taxon>Basidiomycota</taxon>
        <taxon>Agaricomycotina</taxon>
        <taxon>Agaricomycetes</taxon>
        <taxon>Polyporales</taxon>
        <taxon>Fomitopsis</taxon>
    </lineage>
</organism>
<dbReference type="PANTHER" id="PTHR48407">
    <property type="entry name" value="CRANIOFACIAL DEVELOPMENT PROTEIN 1"/>
    <property type="match status" value="1"/>
</dbReference>
<dbReference type="InterPro" id="IPR027124">
    <property type="entry name" value="Swc5/CFDP1/2"/>
</dbReference>
<dbReference type="Pfam" id="PF07572">
    <property type="entry name" value="BCNT"/>
    <property type="match status" value="1"/>
</dbReference>
<dbReference type="PROSITE" id="PS51279">
    <property type="entry name" value="BCNT_C"/>
    <property type="match status" value="1"/>
</dbReference>
<proteinExistence type="inferred from homology"/>
<reference evidence="5 6" key="1">
    <citation type="journal article" date="2012" name="Science">
        <title>The Paleozoic origin of enzymatic lignin decomposition reconstructed from 31 fungal genomes.</title>
        <authorList>
            <person name="Floudas D."/>
            <person name="Binder M."/>
            <person name="Riley R."/>
            <person name="Barry K."/>
            <person name="Blanchette R.A."/>
            <person name="Henrissat B."/>
            <person name="Martinez A.T."/>
            <person name="Otillar R."/>
            <person name="Spatafora J.W."/>
            <person name="Yadav J.S."/>
            <person name="Aerts A."/>
            <person name="Benoit I."/>
            <person name="Boyd A."/>
            <person name="Carlson A."/>
            <person name="Copeland A."/>
            <person name="Coutinho P.M."/>
            <person name="de Vries R.P."/>
            <person name="Ferreira P."/>
            <person name="Findley K."/>
            <person name="Foster B."/>
            <person name="Gaskell J."/>
            <person name="Glotzer D."/>
            <person name="Gorecki P."/>
            <person name="Heitman J."/>
            <person name="Hesse C."/>
            <person name="Hori C."/>
            <person name="Igarashi K."/>
            <person name="Jurgens J.A."/>
            <person name="Kallen N."/>
            <person name="Kersten P."/>
            <person name="Kohler A."/>
            <person name="Kuees U."/>
            <person name="Kumar T.K.A."/>
            <person name="Kuo A."/>
            <person name="LaButti K."/>
            <person name="Larrondo L.F."/>
            <person name="Lindquist E."/>
            <person name="Ling A."/>
            <person name="Lombard V."/>
            <person name="Lucas S."/>
            <person name="Lundell T."/>
            <person name="Martin R."/>
            <person name="McLaughlin D.J."/>
            <person name="Morgenstern I."/>
            <person name="Morin E."/>
            <person name="Murat C."/>
            <person name="Nagy L.G."/>
            <person name="Nolan M."/>
            <person name="Ohm R.A."/>
            <person name="Patyshakuliyeva A."/>
            <person name="Rokas A."/>
            <person name="Ruiz-Duenas F.J."/>
            <person name="Sabat G."/>
            <person name="Salamov A."/>
            <person name="Samejima M."/>
            <person name="Schmutz J."/>
            <person name="Slot J.C."/>
            <person name="St John F."/>
            <person name="Stenlid J."/>
            <person name="Sun H."/>
            <person name="Sun S."/>
            <person name="Syed K."/>
            <person name="Tsang A."/>
            <person name="Wiebenga A."/>
            <person name="Young D."/>
            <person name="Pisabarro A."/>
            <person name="Eastwood D.C."/>
            <person name="Martin F."/>
            <person name="Cullen D."/>
            <person name="Grigoriev I.V."/>
            <person name="Hibbett D.S."/>
        </authorList>
    </citation>
    <scope>NUCLEOTIDE SEQUENCE</scope>
    <source>
        <strain evidence="6">FP-58527</strain>
    </source>
</reference>
<dbReference type="InParanoid" id="S8E1Z7"/>
<feature type="compositionally biased region" description="Basic residues" evidence="3">
    <location>
        <begin position="157"/>
        <end position="167"/>
    </location>
</feature>
<comment type="similarity">
    <text evidence="1">Belongs to the SWC5 family.</text>
</comment>
<dbReference type="HOGENOM" id="CLU_083063_0_0_1"/>
<evidence type="ECO:0000256" key="1">
    <source>
        <dbReference type="ARBA" id="ARBA00010465"/>
    </source>
</evidence>
<dbReference type="GO" id="GO:0000812">
    <property type="term" value="C:Swr1 complex"/>
    <property type="evidence" value="ECO:0007669"/>
    <property type="project" value="TreeGrafter"/>
</dbReference>
<dbReference type="AlphaFoldDB" id="S8E1Z7"/>